<dbReference type="AlphaFoldDB" id="A0A091FLR5"/>
<dbReference type="PANTHER" id="PTHR33395:SF22">
    <property type="entry name" value="REVERSE TRANSCRIPTASE DOMAIN-CONTAINING PROTEIN"/>
    <property type="match status" value="1"/>
</dbReference>
<feature type="non-terminal residue" evidence="1">
    <location>
        <position position="181"/>
    </location>
</feature>
<protein>
    <submittedName>
        <fullName evidence="1">Uncharacterized protein</fullName>
    </submittedName>
</protein>
<feature type="non-terminal residue" evidence="1">
    <location>
        <position position="1"/>
    </location>
</feature>
<dbReference type="Proteomes" id="UP000053760">
    <property type="component" value="Unassembled WGS sequence"/>
</dbReference>
<organism evidence="1 2">
    <name type="scientific">Cuculus canorus</name>
    <name type="common">Common cuckoo</name>
    <dbReference type="NCBI Taxonomy" id="55661"/>
    <lineage>
        <taxon>Eukaryota</taxon>
        <taxon>Metazoa</taxon>
        <taxon>Chordata</taxon>
        <taxon>Craniata</taxon>
        <taxon>Vertebrata</taxon>
        <taxon>Euteleostomi</taxon>
        <taxon>Archelosauria</taxon>
        <taxon>Archosauria</taxon>
        <taxon>Dinosauria</taxon>
        <taxon>Saurischia</taxon>
        <taxon>Theropoda</taxon>
        <taxon>Coelurosauria</taxon>
        <taxon>Aves</taxon>
        <taxon>Neognathae</taxon>
        <taxon>Neoaves</taxon>
        <taxon>Otidimorphae</taxon>
        <taxon>Cuculiformes</taxon>
        <taxon>Cuculidae</taxon>
        <taxon>Cuculus</taxon>
    </lineage>
</organism>
<evidence type="ECO:0000313" key="1">
    <source>
        <dbReference type="EMBL" id="KFO69866.1"/>
    </source>
</evidence>
<dbReference type="STRING" id="55661.A0A091FLR5"/>
<dbReference type="EMBL" id="KL447117">
    <property type="protein sequence ID" value="KFO69866.1"/>
    <property type="molecule type" value="Genomic_DNA"/>
</dbReference>
<proteinExistence type="predicted"/>
<evidence type="ECO:0000313" key="2">
    <source>
        <dbReference type="Proteomes" id="UP000053760"/>
    </source>
</evidence>
<sequence length="181" mass="21557">RDMGQVRNTVRALNFRKLNFQLFKELLRRTPWDVVLQDKVEEQSWKIFKEAFHRAQERSVPLCRRTGRKGKRPAWLSQDLLVKLKKKKELHRQCKQGQGTWDVYRDAAQFCREEVRKAMEQLELNLAREAKTNKKGFYRYINQRRNVKENVSSLMTGDGDHISTDEEKVEILNNIFASVFT</sequence>
<accession>A0A091FLR5</accession>
<dbReference type="PANTHER" id="PTHR33395">
    <property type="entry name" value="TRANSCRIPTASE, PUTATIVE-RELATED-RELATED"/>
    <property type="match status" value="1"/>
</dbReference>
<dbReference type="GO" id="GO:0007508">
    <property type="term" value="P:larval heart development"/>
    <property type="evidence" value="ECO:0007669"/>
    <property type="project" value="TreeGrafter"/>
</dbReference>
<dbReference type="GO" id="GO:0061343">
    <property type="term" value="P:cell adhesion involved in heart morphogenesis"/>
    <property type="evidence" value="ECO:0007669"/>
    <property type="project" value="TreeGrafter"/>
</dbReference>
<reference evidence="1 2" key="1">
    <citation type="submission" date="2014-04" db="EMBL/GenBank/DDBJ databases">
        <title>Genome evolution of avian class.</title>
        <authorList>
            <person name="Zhang G."/>
            <person name="Li C."/>
        </authorList>
    </citation>
    <scope>NUCLEOTIDE SEQUENCE [LARGE SCALE GENOMIC DNA]</scope>
    <source>
        <strain evidence="1">BGI_N303</strain>
    </source>
</reference>
<gene>
    <name evidence="1" type="ORF">N303_00632</name>
</gene>
<name>A0A091FLR5_CUCCA</name>
<keyword evidence="2" id="KW-1185">Reference proteome</keyword>
<dbReference type="GO" id="GO:0031012">
    <property type="term" value="C:extracellular matrix"/>
    <property type="evidence" value="ECO:0007669"/>
    <property type="project" value="TreeGrafter"/>
</dbReference>